<evidence type="ECO:0000313" key="4">
    <source>
        <dbReference type="Proteomes" id="UP000029067"/>
    </source>
</evidence>
<dbReference type="GO" id="GO:0080120">
    <property type="term" value="P:CAAX-box protein maturation"/>
    <property type="evidence" value="ECO:0007669"/>
    <property type="project" value="UniProtKB-ARBA"/>
</dbReference>
<feature type="domain" description="CAAX prenyl protease 2/Lysostaphin resistance protein A-like" evidence="2">
    <location>
        <begin position="158"/>
        <end position="244"/>
    </location>
</feature>
<dbReference type="Pfam" id="PF02517">
    <property type="entry name" value="Rce1-like"/>
    <property type="match status" value="1"/>
</dbReference>
<gene>
    <name evidence="3" type="ORF">BCUN_1793</name>
</gene>
<dbReference type="STRING" id="1688.BCUN_1793"/>
<dbReference type="InterPro" id="IPR003675">
    <property type="entry name" value="Rce1/LyrA-like_dom"/>
</dbReference>
<dbReference type="RefSeq" id="WP_081895674.1">
    <property type="nucleotide sequence ID" value="NZ_JGYV01000028.1"/>
</dbReference>
<dbReference type="AlphaFoldDB" id="A0A087AJM2"/>
<evidence type="ECO:0000313" key="3">
    <source>
        <dbReference type="EMBL" id="KFI58972.1"/>
    </source>
</evidence>
<dbReference type="EMBL" id="JGYV01000028">
    <property type="protein sequence ID" value="KFI58972.1"/>
    <property type="molecule type" value="Genomic_DNA"/>
</dbReference>
<reference evidence="3 4" key="1">
    <citation type="submission" date="2014-03" db="EMBL/GenBank/DDBJ databases">
        <title>Genomics of Bifidobacteria.</title>
        <authorList>
            <person name="Ventura M."/>
            <person name="Milani C."/>
            <person name="Lugli G.A."/>
        </authorList>
    </citation>
    <scope>NUCLEOTIDE SEQUENCE [LARGE SCALE GENOMIC DNA]</scope>
    <source>
        <strain evidence="3 4">LMG 10738</strain>
    </source>
</reference>
<feature type="transmembrane region" description="Helical" evidence="1">
    <location>
        <begin position="322"/>
        <end position="345"/>
    </location>
</feature>
<evidence type="ECO:0000259" key="2">
    <source>
        <dbReference type="Pfam" id="PF02517"/>
    </source>
</evidence>
<keyword evidence="1" id="KW-0472">Membrane</keyword>
<proteinExistence type="predicted"/>
<feature type="transmembrane region" description="Helical" evidence="1">
    <location>
        <begin position="114"/>
        <end position="135"/>
    </location>
</feature>
<dbReference type="GO" id="GO:0004175">
    <property type="term" value="F:endopeptidase activity"/>
    <property type="evidence" value="ECO:0007669"/>
    <property type="project" value="UniProtKB-ARBA"/>
</dbReference>
<protein>
    <submittedName>
        <fullName evidence="3">Metal-dependent membrane protease</fullName>
    </submittedName>
</protein>
<feature type="transmembrane region" description="Helical" evidence="1">
    <location>
        <begin position="82"/>
        <end position="102"/>
    </location>
</feature>
<dbReference type="PANTHER" id="PTHR36435:SF1">
    <property type="entry name" value="CAAX AMINO TERMINAL PROTEASE FAMILY PROTEIN"/>
    <property type="match status" value="1"/>
</dbReference>
<name>A0A087AJM2_9BIFI</name>
<accession>A0A087AJM2</accession>
<dbReference type="InterPro" id="IPR052710">
    <property type="entry name" value="CAAX_protease"/>
</dbReference>
<feature type="transmembrane region" description="Helical" evidence="1">
    <location>
        <begin position="281"/>
        <end position="301"/>
    </location>
</feature>
<comment type="caution">
    <text evidence="3">The sequence shown here is derived from an EMBL/GenBank/DDBJ whole genome shotgun (WGS) entry which is preliminary data.</text>
</comment>
<dbReference type="PANTHER" id="PTHR36435">
    <property type="entry name" value="SLR1288 PROTEIN"/>
    <property type="match status" value="1"/>
</dbReference>
<feature type="transmembrane region" description="Helical" evidence="1">
    <location>
        <begin position="155"/>
        <end position="176"/>
    </location>
</feature>
<keyword evidence="1" id="KW-1133">Transmembrane helix</keyword>
<dbReference type="eggNOG" id="COG1266">
    <property type="taxonomic scope" value="Bacteria"/>
</dbReference>
<keyword evidence="1" id="KW-0812">Transmembrane</keyword>
<organism evidence="3 4">
    <name type="scientific">Bifidobacterium cuniculi</name>
    <dbReference type="NCBI Taxonomy" id="1688"/>
    <lineage>
        <taxon>Bacteria</taxon>
        <taxon>Bacillati</taxon>
        <taxon>Actinomycetota</taxon>
        <taxon>Actinomycetes</taxon>
        <taxon>Bifidobacteriales</taxon>
        <taxon>Bifidobacteriaceae</taxon>
        <taxon>Bifidobacterium</taxon>
    </lineage>
</organism>
<feature type="transmembrane region" description="Helical" evidence="1">
    <location>
        <begin position="40"/>
        <end position="62"/>
    </location>
</feature>
<keyword evidence="3" id="KW-0378">Hydrolase</keyword>
<dbReference type="OrthoDB" id="3429192at2"/>
<sequence length="346" mass="37526">MNPMPVPPPNRPSQPGPSWQAMQQAWAQAIAHAKRAYSRIGLGIAVTIGIWLTLTAALQRLVPMWMGTPVLSSWLALVVNDVVLYCVAIPVGYAILSTAPVQPTRRYRLPIGRFLVLLLMCVPLMYGGSIVGNLVASEFGTSTNRIEDMVGGTSIGEWLISTVAVVVLAPLFEEWLFRKQVLSRLRRYGERPAMLVSALLFALFHVNMYQFFYAFALGLMFGYVYLRTSALRYSVAMHMAINAVGGVVAPWVLERAEASGALGAAETAELTGSQVVSMVPMLLFALVMLAAFIAGLVLLIVQRRRFVFYPAPVELPHGSIGGVVFGNVGMVVFLVIGVAGTLLSVL</sequence>
<evidence type="ECO:0000256" key="1">
    <source>
        <dbReference type="SAM" id="Phobius"/>
    </source>
</evidence>
<dbReference type="Proteomes" id="UP000029067">
    <property type="component" value="Unassembled WGS sequence"/>
</dbReference>
<dbReference type="GO" id="GO:0006508">
    <property type="term" value="P:proteolysis"/>
    <property type="evidence" value="ECO:0007669"/>
    <property type="project" value="UniProtKB-KW"/>
</dbReference>
<keyword evidence="3" id="KW-0645">Protease</keyword>
<keyword evidence="4" id="KW-1185">Reference proteome</keyword>